<reference evidence="1" key="1">
    <citation type="submission" date="2023-02" db="EMBL/GenBank/DDBJ databases">
        <title>Gut commensal Christensenella minuta modulates host metabolism via a new class of secondary bile acids.</title>
        <authorList>
            <person name="Liu C."/>
        </authorList>
    </citation>
    <scope>NUCLEOTIDE SEQUENCE</scope>
    <source>
        <strain evidence="1">CA70</strain>
    </source>
</reference>
<proteinExistence type="predicted"/>
<name>A0AAU8A750_9FIRM</name>
<accession>A0AAU8A750</accession>
<evidence type="ECO:0000313" key="1">
    <source>
        <dbReference type="EMBL" id="XCC61784.1"/>
    </source>
</evidence>
<organism evidence="1">
    <name type="scientific">Christensenella massiliensis</name>
    <dbReference type="NCBI Taxonomy" id="1805714"/>
    <lineage>
        <taxon>Bacteria</taxon>
        <taxon>Bacillati</taxon>
        <taxon>Bacillota</taxon>
        <taxon>Clostridia</taxon>
        <taxon>Christensenellales</taxon>
        <taxon>Christensenellaceae</taxon>
        <taxon>Christensenella</taxon>
    </lineage>
</organism>
<dbReference type="AlphaFoldDB" id="A0AAU8A750"/>
<dbReference type="RefSeq" id="WP_079546118.1">
    <property type="nucleotide sequence ID" value="NZ_CP117826.1"/>
</dbReference>
<sequence>MKVGFVNGYFRGVLKQAGLSATEAGVSSYMRTLADLYVMGEDSRYEQYRRGLTAKGMSGEEATREANMEFFLREPVMEMAQGAGGGAAVVCKRRHCGGTGADLGGKREAGPDQDGGYDRIIKLFYEDVGLWRTDVM</sequence>
<gene>
    <name evidence="1" type="ORF">PUP29_09625</name>
</gene>
<protein>
    <submittedName>
        <fullName evidence="1">Uncharacterized protein</fullName>
    </submittedName>
</protein>
<dbReference type="EMBL" id="CP117826">
    <property type="protein sequence ID" value="XCC61784.1"/>
    <property type="molecule type" value="Genomic_DNA"/>
</dbReference>